<keyword evidence="7" id="KW-0998">Cell outer membrane</keyword>
<keyword evidence="4" id="KW-1134">Transmembrane beta strand</keyword>
<comment type="caution">
    <text evidence="8">The sequence shown here is derived from an EMBL/GenBank/DDBJ whole genome shotgun (WGS) entry which is preliminary data.</text>
</comment>
<reference evidence="8 9" key="1">
    <citation type="journal article" date="2014" name="Int. J. Syst. Evol. Microbiol.">
        <title>Complete genome sequence of Corynebacterium casei LMG S-19264T (=DSM 44701T), isolated from a smear-ripened cheese.</title>
        <authorList>
            <consortium name="US DOE Joint Genome Institute (JGI-PGF)"/>
            <person name="Walter F."/>
            <person name="Albersmeier A."/>
            <person name="Kalinowski J."/>
            <person name="Ruckert C."/>
        </authorList>
    </citation>
    <scope>NUCLEOTIDE SEQUENCE [LARGE SCALE GENOMIC DNA]</scope>
    <source>
        <strain evidence="8 9">KCTC 12285</strain>
    </source>
</reference>
<accession>A0A918JTT4</accession>
<dbReference type="PANTHER" id="PTHR30026:SF20">
    <property type="entry name" value="OUTER MEMBRANE PROTEIN TOLC"/>
    <property type="match status" value="1"/>
</dbReference>
<evidence type="ECO:0000256" key="3">
    <source>
        <dbReference type="ARBA" id="ARBA00022448"/>
    </source>
</evidence>
<comment type="similarity">
    <text evidence="2">Belongs to the outer membrane factor (OMF) (TC 1.B.17) family.</text>
</comment>
<evidence type="ECO:0000313" key="9">
    <source>
        <dbReference type="Proteomes" id="UP000601108"/>
    </source>
</evidence>
<dbReference type="SUPFAM" id="SSF56954">
    <property type="entry name" value="Outer membrane efflux proteins (OEP)"/>
    <property type="match status" value="1"/>
</dbReference>
<protein>
    <submittedName>
        <fullName evidence="8">Transporter</fullName>
    </submittedName>
</protein>
<evidence type="ECO:0000256" key="5">
    <source>
        <dbReference type="ARBA" id="ARBA00022692"/>
    </source>
</evidence>
<keyword evidence="5" id="KW-0812">Transmembrane</keyword>
<dbReference type="Gene3D" id="1.20.1600.10">
    <property type="entry name" value="Outer membrane efflux proteins (OEP)"/>
    <property type="match status" value="1"/>
</dbReference>
<dbReference type="InterPro" id="IPR051906">
    <property type="entry name" value="TolC-like"/>
</dbReference>
<dbReference type="Pfam" id="PF02321">
    <property type="entry name" value="OEP"/>
    <property type="match status" value="2"/>
</dbReference>
<evidence type="ECO:0000256" key="2">
    <source>
        <dbReference type="ARBA" id="ARBA00007613"/>
    </source>
</evidence>
<dbReference type="AlphaFoldDB" id="A0A918JTT4"/>
<dbReference type="GO" id="GO:0009279">
    <property type="term" value="C:cell outer membrane"/>
    <property type="evidence" value="ECO:0007669"/>
    <property type="project" value="UniProtKB-SubCell"/>
</dbReference>
<dbReference type="GO" id="GO:1990281">
    <property type="term" value="C:efflux pump complex"/>
    <property type="evidence" value="ECO:0007669"/>
    <property type="project" value="TreeGrafter"/>
</dbReference>
<evidence type="ECO:0000313" key="8">
    <source>
        <dbReference type="EMBL" id="GGX11581.1"/>
    </source>
</evidence>
<dbReference type="InterPro" id="IPR003423">
    <property type="entry name" value="OMP_efflux"/>
</dbReference>
<keyword evidence="6" id="KW-0472">Membrane</keyword>
<evidence type="ECO:0000256" key="4">
    <source>
        <dbReference type="ARBA" id="ARBA00022452"/>
    </source>
</evidence>
<name>A0A918JTT4_9FLAO</name>
<evidence type="ECO:0000256" key="1">
    <source>
        <dbReference type="ARBA" id="ARBA00004442"/>
    </source>
</evidence>
<keyword evidence="3" id="KW-0813">Transport</keyword>
<dbReference type="PANTHER" id="PTHR30026">
    <property type="entry name" value="OUTER MEMBRANE PROTEIN TOLC"/>
    <property type="match status" value="1"/>
</dbReference>
<dbReference type="Proteomes" id="UP000601108">
    <property type="component" value="Unassembled WGS sequence"/>
</dbReference>
<organism evidence="8 9">
    <name type="scientific">Aquimarina muelleri</name>
    <dbReference type="NCBI Taxonomy" id="279356"/>
    <lineage>
        <taxon>Bacteria</taxon>
        <taxon>Pseudomonadati</taxon>
        <taxon>Bacteroidota</taxon>
        <taxon>Flavobacteriia</taxon>
        <taxon>Flavobacteriales</taxon>
        <taxon>Flavobacteriaceae</taxon>
        <taxon>Aquimarina</taxon>
    </lineage>
</organism>
<dbReference type="GO" id="GO:0015562">
    <property type="term" value="F:efflux transmembrane transporter activity"/>
    <property type="evidence" value="ECO:0007669"/>
    <property type="project" value="InterPro"/>
</dbReference>
<dbReference type="EMBL" id="BMWS01000006">
    <property type="protein sequence ID" value="GGX11581.1"/>
    <property type="molecule type" value="Genomic_DNA"/>
</dbReference>
<evidence type="ECO:0000256" key="6">
    <source>
        <dbReference type="ARBA" id="ARBA00023136"/>
    </source>
</evidence>
<dbReference type="GO" id="GO:0015288">
    <property type="term" value="F:porin activity"/>
    <property type="evidence" value="ECO:0007669"/>
    <property type="project" value="TreeGrafter"/>
</dbReference>
<sequence length="470" mass="53981">MRLGYGFVYKNYISSNKQMNFKTKLLYILWIIVGNTIHSQESWSLEDCITYAIEHNLQLKDFTYNQETNQETYRQSIRNLLPNVDAFSDYNIRYGRSVDPNNNNIVNTDFFSNNYKLNAEITIFQGFQKLNTIKASKILYKASNEEALHQKYLLAFRVMSAFYDIQFIEGLLVISKEQEQVSQKNYALVKKQVEVGQKAKADLYEAESALLADKLLVTQNENKITAAKLKLIQEMNLEDVTTISIQSLSTETYPEKTVLQADKDSIYNTAKTFVPILKAQELRVEAAKKQLAIARGGLYPSLSFFAGYQTGFYETNVNENTLEVIPFSNQIKDNVSKYIGVSLNIPISSRGANRSRIKQQKIEMMRADNNLDLQKQEVYQLIQQLVQEGEALKTEYLQSSQKMKAQSLTFDIAQKKYEKGLINAIELNQSKNLLANSQNENLQVQLRLKVNESTLDFYKGSPVFNINRTQ</sequence>
<keyword evidence="9" id="KW-1185">Reference proteome</keyword>
<comment type="subcellular location">
    <subcellularLocation>
        <location evidence="1">Cell outer membrane</location>
    </subcellularLocation>
</comment>
<gene>
    <name evidence="8" type="ORF">GCM10007384_11600</name>
</gene>
<evidence type="ECO:0000256" key="7">
    <source>
        <dbReference type="ARBA" id="ARBA00023237"/>
    </source>
</evidence>
<proteinExistence type="inferred from homology"/>